<proteinExistence type="predicted"/>
<gene>
    <name evidence="1" type="ORF">KGA66_22800</name>
</gene>
<evidence type="ECO:0000313" key="1">
    <source>
        <dbReference type="EMBL" id="MBS2965896.1"/>
    </source>
</evidence>
<protein>
    <submittedName>
        <fullName evidence="1">Uncharacterized protein</fullName>
    </submittedName>
</protein>
<dbReference type="Proteomes" id="UP000677913">
    <property type="component" value="Unassembled WGS sequence"/>
</dbReference>
<evidence type="ECO:0000313" key="2">
    <source>
        <dbReference type="Proteomes" id="UP000677913"/>
    </source>
</evidence>
<comment type="caution">
    <text evidence="1">The sequence shown here is derived from an EMBL/GenBank/DDBJ whole genome shotgun (WGS) entry which is preliminary data.</text>
</comment>
<sequence>MSVPLRAERSAALDPVRDRLIGRARQDADAVTAAARADAEAVIAAARDQARAVLDEAREQGGAEAAAQTRAARSAARREARGMLLAAQRAVYDAVRESIELNVLALREAPDYAALVAVLERRVHDLLGPRAEITADARGGVVAAVPGKRVDLSLPAIAARAVERLDDEAVRLWTR</sequence>
<reference evidence="1" key="1">
    <citation type="submission" date="2021-04" db="EMBL/GenBank/DDBJ databases">
        <title>Genome based classification of Actinospica acidithermotolerans sp. nov., an actinobacterium isolated from an Indonesian hot spring.</title>
        <authorList>
            <person name="Kusuma A.B."/>
            <person name="Putra K.E."/>
            <person name="Nafisah S."/>
            <person name="Loh J."/>
            <person name="Nouioui I."/>
            <person name="Goodfellow M."/>
        </authorList>
    </citation>
    <scope>NUCLEOTIDE SEQUENCE</scope>
    <source>
        <strain evidence="1">DSM 45618</strain>
    </source>
</reference>
<dbReference type="AlphaFoldDB" id="A0A8J7WNX1"/>
<accession>A0A8J7WNX1</accession>
<name>A0A8J7WNX1_9ACTN</name>
<keyword evidence="2" id="KW-1185">Reference proteome</keyword>
<dbReference type="RefSeq" id="WP_211470433.1">
    <property type="nucleotide sequence ID" value="NZ_JAGSXH010000107.1"/>
</dbReference>
<dbReference type="EMBL" id="JAGSXH010000107">
    <property type="protein sequence ID" value="MBS2965896.1"/>
    <property type="molecule type" value="Genomic_DNA"/>
</dbReference>
<organism evidence="1 2">
    <name type="scientific">Actinocrinis puniceicyclus</name>
    <dbReference type="NCBI Taxonomy" id="977794"/>
    <lineage>
        <taxon>Bacteria</taxon>
        <taxon>Bacillati</taxon>
        <taxon>Actinomycetota</taxon>
        <taxon>Actinomycetes</taxon>
        <taxon>Catenulisporales</taxon>
        <taxon>Actinospicaceae</taxon>
        <taxon>Actinocrinis</taxon>
    </lineage>
</organism>